<reference evidence="7 8" key="1">
    <citation type="submission" date="2016-09" db="EMBL/GenBank/DDBJ databases">
        <authorList>
            <person name="Capua I."/>
            <person name="De Benedictis P."/>
            <person name="Joannis T."/>
            <person name="Lombin L.H."/>
            <person name="Cattoli G."/>
        </authorList>
    </citation>
    <scope>NUCLEOTIDE SEQUENCE [LARGE SCALE GENOMIC DNA]</scope>
    <source>
        <strain evidence="7 8">NIO-1002</strain>
    </source>
</reference>
<dbReference type="InterPro" id="IPR036249">
    <property type="entry name" value="Thioredoxin-like_sf"/>
</dbReference>
<dbReference type="PANTHER" id="PTHR13887">
    <property type="entry name" value="GLUTATHIONE S-TRANSFERASE KAPPA"/>
    <property type="match status" value="1"/>
</dbReference>
<dbReference type="Pfam" id="PF13462">
    <property type="entry name" value="Thioredoxin_4"/>
    <property type="match status" value="1"/>
</dbReference>
<dbReference type="AlphaFoldDB" id="A0A1G6RLU7"/>
<evidence type="ECO:0000256" key="5">
    <source>
        <dbReference type="ARBA" id="ARBA00023284"/>
    </source>
</evidence>
<evidence type="ECO:0000256" key="2">
    <source>
        <dbReference type="ARBA" id="ARBA00022729"/>
    </source>
</evidence>
<keyword evidence="2" id="KW-0732">Signal</keyword>
<keyword evidence="4" id="KW-1015">Disulfide bond</keyword>
<proteinExistence type="inferred from homology"/>
<dbReference type="STRING" id="993073.AS029_16405"/>
<dbReference type="OrthoDB" id="117402at2"/>
<feature type="domain" description="Thioredoxin" evidence="6">
    <location>
        <begin position="1"/>
        <end position="219"/>
    </location>
</feature>
<keyword evidence="3" id="KW-0560">Oxidoreductase</keyword>
<comment type="similarity">
    <text evidence="1">Belongs to the thioredoxin family. DsbA subfamily.</text>
</comment>
<dbReference type="GO" id="GO:0016853">
    <property type="term" value="F:isomerase activity"/>
    <property type="evidence" value="ECO:0007669"/>
    <property type="project" value="UniProtKB-KW"/>
</dbReference>
<evidence type="ECO:0000256" key="1">
    <source>
        <dbReference type="ARBA" id="ARBA00005791"/>
    </source>
</evidence>
<evidence type="ECO:0000313" key="8">
    <source>
        <dbReference type="Proteomes" id="UP000183203"/>
    </source>
</evidence>
<protein>
    <submittedName>
        <fullName evidence="7">Protein-disulfide isomerase</fullName>
    </submittedName>
</protein>
<dbReference type="EMBL" id="FMYG01000011">
    <property type="protein sequence ID" value="SDD04927.1"/>
    <property type="molecule type" value="Genomic_DNA"/>
</dbReference>
<evidence type="ECO:0000256" key="4">
    <source>
        <dbReference type="ARBA" id="ARBA00023157"/>
    </source>
</evidence>
<evidence type="ECO:0000313" key="7">
    <source>
        <dbReference type="EMBL" id="SDD04927.1"/>
    </source>
</evidence>
<sequence>MKINWKATVITAAAAVAVVAGAVIYILIDQNNTRAAAEERGGGTVAVVRDDSHVLDDAGGDAITIVEFLDFECEACGAYYPVVEELRVKYAGQINYVVRYFPLPGHLNSENSAVAAEAAAQQGRFEEMYKRLFDTQAQWGESQQSQAELFRSYATELGLDMASYDAAVADPATLERVRSDLDDGRVLGVDRTPTFFVDGEPLVIERWNDLEEAITTRLDGTP</sequence>
<dbReference type="InterPro" id="IPR012336">
    <property type="entry name" value="Thioredoxin-like_fold"/>
</dbReference>
<dbReference type="PROSITE" id="PS51352">
    <property type="entry name" value="THIOREDOXIN_2"/>
    <property type="match status" value="1"/>
</dbReference>
<accession>A0A1G6RLU7</accession>
<gene>
    <name evidence="7" type="ORF">SAMN05216418_0159</name>
</gene>
<keyword evidence="5" id="KW-0676">Redox-active center</keyword>
<dbReference type="RefSeq" id="WP_058233663.1">
    <property type="nucleotide sequence ID" value="NZ_FMYG01000011.1"/>
</dbReference>
<dbReference type="Proteomes" id="UP000183203">
    <property type="component" value="Unassembled WGS sequence"/>
</dbReference>
<name>A0A1G6RLU7_9MICO</name>
<dbReference type="Gene3D" id="3.40.30.10">
    <property type="entry name" value="Glutaredoxin"/>
    <property type="match status" value="1"/>
</dbReference>
<organism evidence="7 8">
    <name type="scientific">Microbacterium enclense</name>
    <dbReference type="NCBI Taxonomy" id="993073"/>
    <lineage>
        <taxon>Bacteria</taxon>
        <taxon>Bacillati</taxon>
        <taxon>Actinomycetota</taxon>
        <taxon>Actinomycetes</taxon>
        <taxon>Micrococcales</taxon>
        <taxon>Microbacteriaceae</taxon>
        <taxon>Microbacterium</taxon>
    </lineage>
</organism>
<dbReference type="GO" id="GO:0016491">
    <property type="term" value="F:oxidoreductase activity"/>
    <property type="evidence" value="ECO:0007669"/>
    <property type="project" value="UniProtKB-KW"/>
</dbReference>
<evidence type="ECO:0000256" key="3">
    <source>
        <dbReference type="ARBA" id="ARBA00023002"/>
    </source>
</evidence>
<keyword evidence="7" id="KW-0413">Isomerase</keyword>
<dbReference type="InterPro" id="IPR013766">
    <property type="entry name" value="Thioredoxin_domain"/>
</dbReference>
<dbReference type="PANTHER" id="PTHR13887:SF14">
    <property type="entry name" value="DISULFIDE BOND FORMATION PROTEIN D"/>
    <property type="match status" value="1"/>
</dbReference>
<dbReference type="SUPFAM" id="SSF52833">
    <property type="entry name" value="Thioredoxin-like"/>
    <property type="match status" value="1"/>
</dbReference>
<evidence type="ECO:0000259" key="6">
    <source>
        <dbReference type="PROSITE" id="PS51352"/>
    </source>
</evidence>